<dbReference type="SUPFAM" id="SSF53474">
    <property type="entry name" value="alpha/beta-Hydrolases"/>
    <property type="match status" value="1"/>
</dbReference>
<dbReference type="InterPro" id="IPR029058">
    <property type="entry name" value="AB_hydrolase_fold"/>
</dbReference>
<dbReference type="EMBL" id="PDDY01000001">
    <property type="protein sequence ID" value="PEH42670.1"/>
    <property type="molecule type" value="Genomic_DNA"/>
</dbReference>
<dbReference type="Gene3D" id="3.40.50.1820">
    <property type="entry name" value="alpha/beta hydrolase"/>
    <property type="match status" value="1"/>
</dbReference>
<keyword evidence="1 3" id="KW-0378">Hydrolase</keyword>
<reference evidence="4" key="1">
    <citation type="submission" date="2017-09" db="EMBL/GenBank/DDBJ databases">
        <title>FDA dAtabase for Regulatory Grade micrObial Sequences (FDA-ARGOS): Supporting development and validation of Infectious Disease Dx tests.</title>
        <authorList>
            <person name="Minogue T."/>
            <person name="Wolcott M."/>
            <person name="Wasieloski L."/>
            <person name="Aguilar W."/>
            <person name="Moore D."/>
            <person name="Tallon L."/>
            <person name="Sadzewicz L."/>
            <person name="Ott S."/>
            <person name="Zhao X."/>
            <person name="Nagaraj S."/>
            <person name="Vavikolanu K."/>
            <person name="Aluvathingal J."/>
            <person name="Nadendla S."/>
            <person name="Sichtig H."/>
        </authorList>
    </citation>
    <scope>NUCLEOTIDE SEQUENCE [LARGE SCALE GENOMIC DNA]</scope>
    <source>
        <strain evidence="4">FDAARGOS_390</strain>
    </source>
</reference>
<dbReference type="AlphaFoldDB" id="A0A2A7SHB9"/>
<organism evidence="3 4">
    <name type="scientific">Burkholderia gladioli</name>
    <name type="common">Pseudomonas marginata</name>
    <name type="synonym">Phytomonas marginata</name>
    <dbReference type="NCBI Taxonomy" id="28095"/>
    <lineage>
        <taxon>Bacteria</taxon>
        <taxon>Pseudomonadati</taxon>
        <taxon>Pseudomonadota</taxon>
        <taxon>Betaproteobacteria</taxon>
        <taxon>Burkholderiales</taxon>
        <taxon>Burkholderiaceae</taxon>
        <taxon>Burkholderia</taxon>
    </lineage>
</organism>
<dbReference type="GO" id="GO:0016787">
    <property type="term" value="F:hydrolase activity"/>
    <property type="evidence" value="ECO:0007669"/>
    <property type="project" value="UniProtKB-KW"/>
</dbReference>
<protein>
    <submittedName>
        <fullName evidence="3">Epoxide hydrolase</fullName>
    </submittedName>
</protein>
<dbReference type="Pfam" id="PF00561">
    <property type="entry name" value="Abhydrolase_1"/>
    <property type="match status" value="1"/>
</dbReference>
<proteinExistence type="predicted"/>
<dbReference type="Proteomes" id="UP000220629">
    <property type="component" value="Unassembled WGS sequence"/>
</dbReference>
<comment type="caution">
    <text evidence="3">The sequence shown here is derived from an EMBL/GenBank/DDBJ whole genome shotgun (WGS) entry which is preliminary data.</text>
</comment>
<evidence type="ECO:0000256" key="1">
    <source>
        <dbReference type="ARBA" id="ARBA00022801"/>
    </source>
</evidence>
<dbReference type="PRINTS" id="PR00412">
    <property type="entry name" value="EPOXHYDRLASE"/>
</dbReference>
<evidence type="ECO:0000313" key="4">
    <source>
        <dbReference type="Proteomes" id="UP000220629"/>
    </source>
</evidence>
<evidence type="ECO:0000313" key="3">
    <source>
        <dbReference type="EMBL" id="PEH42670.1"/>
    </source>
</evidence>
<accession>A0A2A7SHB9</accession>
<feature type="domain" description="AB hydrolase-1" evidence="2">
    <location>
        <begin position="40"/>
        <end position="145"/>
    </location>
</feature>
<gene>
    <name evidence="3" type="ORF">CRM94_11175</name>
</gene>
<dbReference type="InterPro" id="IPR000073">
    <property type="entry name" value="AB_hydrolase_1"/>
</dbReference>
<dbReference type="InterPro" id="IPR000639">
    <property type="entry name" value="Epox_hydrolase-like"/>
</dbReference>
<name>A0A2A7SHB9_BURGA</name>
<dbReference type="PANTHER" id="PTHR43329">
    <property type="entry name" value="EPOXIDE HYDROLASE"/>
    <property type="match status" value="1"/>
</dbReference>
<evidence type="ECO:0000259" key="2">
    <source>
        <dbReference type="Pfam" id="PF00561"/>
    </source>
</evidence>
<sequence>MTYWAPVPVSPRSVRVSDPIHRELSVDGVRLHLVEQGEGPAVLLCHGYPECWYSWRHQLPALAAAGYRAIALDMRGYGESDSPPGIEDYTVLRLVGDLVGVLDALGIESAAVAGHDWGAVVAWHAALLRADRFPAVIALSVPFIPRGQVSTSRKLPETEHEVFYQLYFQEPGVAEADYERDTRGYLRGLLFATSGDMPPPAEGEPPRRPGMVPRTGRLPYSGPAVLPAWLGEADVDVYTAAFARNGFRGPLNWYRNIERNWQTLAAFEGRKVEVPALYIAGERDPVLAFKGNSALLEAQARWVPRLARTVRLPGCGHWTQQERPAEVNREMLAFLGEVGWGRG</sequence>